<dbReference type="InterPro" id="IPR046952">
    <property type="entry name" value="GSHR/TRXR-like"/>
</dbReference>
<organism evidence="18 19">
    <name type="scientific">Calicophoron daubneyi</name>
    <name type="common">Rumen fluke</name>
    <name type="synonym">Paramphistomum daubneyi</name>
    <dbReference type="NCBI Taxonomy" id="300641"/>
    <lineage>
        <taxon>Eukaryota</taxon>
        <taxon>Metazoa</taxon>
        <taxon>Spiralia</taxon>
        <taxon>Lophotrochozoa</taxon>
        <taxon>Platyhelminthes</taxon>
        <taxon>Trematoda</taxon>
        <taxon>Digenea</taxon>
        <taxon>Plagiorchiida</taxon>
        <taxon>Pronocephalata</taxon>
        <taxon>Paramphistomoidea</taxon>
        <taxon>Paramphistomidae</taxon>
        <taxon>Calicophoron</taxon>
    </lineage>
</organism>
<dbReference type="Pfam" id="PF02852">
    <property type="entry name" value="Pyr_redox_dim"/>
    <property type="match status" value="1"/>
</dbReference>
<evidence type="ECO:0000256" key="12">
    <source>
        <dbReference type="PIRSR" id="PIRSR000350-3"/>
    </source>
</evidence>
<feature type="binding site" evidence="12">
    <location>
        <position position="263"/>
    </location>
    <ligand>
        <name>FAD</name>
        <dbReference type="ChEBI" id="CHEBI:57692"/>
    </ligand>
</feature>
<evidence type="ECO:0000256" key="8">
    <source>
        <dbReference type="ARBA" id="ARBA00023002"/>
    </source>
</evidence>
<keyword evidence="4 14" id="KW-0285">Flavoprotein</keyword>
<dbReference type="NCBIfam" id="TIGR01438">
    <property type="entry name" value="TGR"/>
    <property type="match status" value="1"/>
</dbReference>
<dbReference type="PROSITE" id="PS00195">
    <property type="entry name" value="GLUTAREDOXIN_1"/>
    <property type="match status" value="1"/>
</dbReference>
<feature type="domain" description="Glutaredoxin" evidence="15">
    <location>
        <begin position="55"/>
        <end position="117"/>
    </location>
</feature>
<dbReference type="Proteomes" id="UP001497525">
    <property type="component" value="Unassembled WGS sequence"/>
</dbReference>
<evidence type="ECO:0000256" key="1">
    <source>
        <dbReference type="ARBA" id="ARBA00002549"/>
    </source>
</evidence>
<feature type="binding site" evidence="12">
    <location>
        <begin position="328"/>
        <end position="335"/>
    </location>
    <ligand>
        <name>NAD(+)</name>
        <dbReference type="ChEBI" id="CHEBI:57540"/>
    </ligand>
</feature>
<evidence type="ECO:0000259" key="16">
    <source>
        <dbReference type="Pfam" id="PF02852"/>
    </source>
</evidence>
<evidence type="ECO:0000256" key="14">
    <source>
        <dbReference type="RuleBase" id="RU003691"/>
    </source>
</evidence>
<dbReference type="InterPro" id="IPR011767">
    <property type="entry name" value="GLR_AS"/>
</dbReference>
<keyword evidence="12" id="KW-0520">NAD</keyword>
<keyword evidence="6" id="KW-0521">NADP</keyword>
<feature type="binding site" evidence="12">
    <location>
        <position position="468"/>
    </location>
    <ligand>
        <name>FAD</name>
        <dbReference type="ChEBI" id="CHEBI:57692"/>
    </ligand>
</feature>
<dbReference type="PANTHER" id="PTHR42737">
    <property type="entry name" value="GLUTATHIONE REDUCTASE"/>
    <property type="match status" value="1"/>
</dbReference>
<dbReference type="InterPro" id="IPR012999">
    <property type="entry name" value="Pyr_OxRdtase_I_AS"/>
</dbReference>
<keyword evidence="12" id="KW-0547">Nucleotide-binding</keyword>
<dbReference type="InterPro" id="IPR001100">
    <property type="entry name" value="Pyr_nuc-diS_OxRdtase"/>
</dbReference>
<dbReference type="SUPFAM" id="SSF55424">
    <property type="entry name" value="FAD/NAD-linked reductases, dimerisation (C-terminal) domain"/>
    <property type="match status" value="1"/>
</dbReference>
<dbReference type="PANTHER" id="PTHR42737:SF8">
    <property type="entry name" value="THIOREDOXIN-DISULFIDE REDUCTASE"/>
    <property type="match status" value="1"/>
</dbReference>
<dbReference type="Pfam" id="PF00462">
    <property type="entry name" value="Glutaredoxin"/>
    <property type="match status" value="1"/>
</dbReference>
<dbReference type="GO" id="GO:0004791">
    <property type="term" value="F:thioredoxin-disulfide reductase (NADPH) activity"/>
    <property type="evidence" value="ECO:0007669"/>
    <property type="project" value="UniProtKB-EC"/>
</dbReference>
<evidence type="ECO:0000256" key="5">
    <source>
        <dbReference type="ARBA" id="ARBA00022827"/>
    </source>
</evidence>
<evidence type="ECO:0000256" key="3">
    <source>
        <dbReference type="ARBA" id="ARBA00012610"/>
    </source>
</evidence>
<dbReference type="GO" id="GO:0006749">
    <property type="term" value="P:glutathione metabolic process"/>
    <property type="evidence" value="ECO:0007669"/>
    <property type="project" value="TreeGrafter"/>
</dbReference>
<name>A0AAV2TDF2_CALDB</name>
<dbReference type="EC" id="1.8.1.9" evidence="3"/>
<feature type="domain" description="Pyridine nucleotide-disulphide oxidoreductase dimerisation" evidence="16">
    <location>
        <begin position="504"/>
        <end position="615"/>
    </location>
</feature>
<feature type="binding site" evidence="12">
    <location>
        <position position="198"/>
    </location>
    <ligand>
        <name>FAD</name>
        <dbReference type="ChEBI" id="CHEBI:57692"/>
    </ligand>
</feature>
<dbReference type="CDD" id="cd03419">
    <property type="entry name" value="GRX_GRXh_1_2_like"/>
    <property type="match status" value="1"/>
</dbReference>
<evidence type="ECO:0000256" key="6">
    <source>
        <dbReference type="ARBA" id="ARBA00022857"/>
    </source>
</evidence>
<dbReference type="EMBL" id="CAXLJL010000190">
    <property type="protein sequence ID" value="CAL5134296.1"/>
    <property type="molecule type" value="Genomic_DNA"/>
</dbReference>
<dbReference type="Pfam" id="PF07992">
    <property type="entry name" value="Pyr_redox_2"/>
    <property type="match status" value="1"/>
</dbReference>
<keyword evidence="10 14" id="KW-0676">Redox-active center</keyword>
<evidence type="ECO:0000256" key="9">
    <source>
        <dbReference type="ARBA" id="ARBA00023157"/>
    </source>
</evidence>
<comment type="caution">
    <text evidence="18">The sequence shown here is derived from an EMBL/GenBank/DDBJ whole genome shotgun (WGS) entry which is preliminary data.</text>
</comment>
<feature type="active site" description="Proton acceptor" evidence="11">
    <location>
        <position position="606"/>
    </location>
</feature>
<gene>
    <name evidence="18" type="ORF">CDAUBV1_LOCUS7503</name>
</gene>
<reference evidence="18" key="1">
    <citation type="submission" date="2024-06" db="EMBL/GenBank/DDBJ databases">
        <authorList>
            <person name="Liu X."/>
            <person name="Lenzi L."/>
            <person name="Haldenby T S."/>
            <person name="Uol C."/>
        </authorList>
    </citation>
    <scope>NUCLEOTIDE SEQUENCE</scope>
</reference>
<comment type="function">
    <text evidence="1">Has a glutathione-disulfide oxidoreductase activity in the presence of NADPH and glutathione reductase. Reduces low molecular weight disulfides and proteins.</text>
</comment>
<evidence type="ECO:0000256" key="7">
    <source>
        <dbReference type="ARBA" id="ARBA00022933"/>
    </source>
</evidence>
<keyword evidence="7" id="KW-0712">Selenocysteine</keyword>
<dbReference type="PROSITE" id="PS00076">
    <property type="entry name" value="PYRIDINE_REDOX_1"/>
    <property type="match status" value="1"/>
</dbReference>
<feature type="disulfide bond" description="Redox-active" evidence="13">
    <location>
        <begin position="189"/>
        <end position="194"/>
    </location>
</feature>
<dbReference type="FunFam" id="3.30.390.30:FF:000004">
    <property type="entry name" value="Thioredoxin reductase 1, cytoplasmic"/>
    <property type="match status" value="1"/>
</dbReference>
<comment type="cofactor">
    <cofactor evidence="12">
        <name>FAD</name>
        <dbReference type="ChEBI" id="CHEBI:57692"/>
    </cofactor>
    <text evidence="12">Binds 1 FAD per subunit.</text>
</comment>
<evidence type="ECO:0000313" key="19">
    <source>
        <dbReference type="Proteomes" id="UP001497525"/>
    </source>
</evidence>
<dbReference type="InterPro" id="IPR002109">
    <property type="entry name" value="Glutaredoxin"/>
</dbReference>
<proteinExistence type="inferred from homology"/>
<dbReference type="PROSITE" id="PS51354">
    <property type="entry name" value="GLUTAREDOXIN_2"/>
    <property type="match status" value="1"/>
</dbReference>
<accession>A0AAV2TDF2</accession>
<keyword evidence="8 14" id="KW-0560">Oxidoreductase</keyword>
<dbReference type="InterPro" id="IPR004099">
    <property type="entry name" value="Pyr_nucl-diS_OxRdtase_dimer"/>
</dbReference>
<dbReference type="PRINTS" id="PR00368">
    <property type="entry name" value="FADPNR"/>
</dbReference>
<evidence type="ECO:0000256" key="10">
    <source>
        <dbReference type="ARBA" id="ARBA00023284"/>
    </source>
</evidence>
<protein>
    <recommendedName>
        <fullName evidence="3">thioredoxin-disulfide reductase (NADPH)</fullName>
        <ecNumber evidence="3">1.8.1.9</ecNumber>
    </recommendedName>
</protein>
<dbReference type="InterPro" id="IPR036249">
    <property type="entry name" value="Thioredoxin-like_sf"/>
</dbReference>
<dbReference type="GO" id="GO:0034599">
    <property type="term" value="P:cellular response to oxidative stress"/>
    <property type="evidence" value="ECO:0007669"/>
    <property type="project" value="TreeGrafter"/>
</dbReference>
<dbReference type="GO" id="GO:0050660">
    <property type="term" value="F:flavin adenine dinucleotide binding"/>
    <property type="evidence" value="ECO:0007669"/>
    <property type="project" value="InterPro"/>
</dbReference>
<evidence type="ECO:0000259" key="15">
    <source>
        <dbReference type="Pfam" id="PF00462"/>
    </source>
</evidence>
<dbReference type="GO" id="GO:0005829">
    <property type="term" value="C:cytosol"/>
    <property type="evidence" value="ECO:0007669"/>
    <property type="project" value="TreeGrafter"/>
</dbReference>
<dbReference type="Gene3D" id="3.30.390.30">
    <property type="match status" value="1"/>
</dbReference>
<dbReference type="FunFam" id="3.50.50.60:FF:000190">
    <property type="entry name" value="Thioredoxin reductase"/>
    <property type="match status" value="1"/>
</dbReference>
<feature type="binding site" evidence="12">
    <location>
        <position position="427"/>
    </location>
    <ligand>
        <name>NAD(+)</name>
        <dbReference type="ChEBI" id="CHEBI:57540"/>
    </ligand>
</feature>
<evidence type="ECO:0000256" key="11">
    <source>
        <dbReference type="PIRSR" id="PIRSR000350-2"/>
    </source>
</evidence>
<feature type="domain" description="FAD/NAD(P)-binding" evidence="17">
    <location>
        <begin position="143"/>
        <end position="484"/>
    </location>
</feature>
<dbReference type="SUPFAM" id="SSF51905">
    <property type="entry name" value="FAD/NAD(P)-binding domain"/>
    <property type="match status" value="1"/>
</dbReference>
<dbReference type="SUPFAM" id="SSF52833">
    <property type="entry name" value="Thioredoxin-like"/>
    <property type="match status" value="1"/>
</dbReference>
<dbReference type="InterPro" id="IPR023753">
    <property type="entry name" value="FAD/NAD-binding_dom"/>
</dbReference>
<dbReference type="InterPro" id="IPR016156">
    <property type="entry name" value="FAD/NAD-linked_Rdtase_dimer_sf"/>
</dbReference>
<sequence length="631" mass="69517">MRFLSSVFFSSTRICKLCVPLFLQWNTKSAWSTKMAPIPENTSDWVQKTIKNSAIILFSKSYCPYCFGVKQLFKERKIKYATIELDQRVDGRKIQEALQKYSKISTVPQVYVRGAFIGDGSTINKLDEDGKLMDAINKNPYDYDLVVIGGGSGGLAASKEAVKYGAKTAVLDFVKPTPIGTTWGLGGTCVNVGCIPKKLMHQAAIHHQNLEDSASFGWDVQVKSVKHDWGKMVGAIQDHIHSLNWGYRVVLRDNSVDYLNAYGELIDPHTIKITKKNGETSTITTNKIILAMGERPRYPGIPGDKEYGITSDDLFSLPCPPGRTLCIGASYVSLECAGFLTHLGYDATVMVRSILLRGFDQQMADIVGVYMEKHGTKFIRGCVPTEIRELEPADRENGKPGRFEVIGKYTDGTEYKDEFNTVVFAIGRDPCVDKEVMAKLGVKLDKAGRVVCTDADMSTVENVFAIGDINAGKPQLTPVAIQAGRFLARRLFAGATELTDYVNVPTTVFTPLEYGACGLSEEAAIAKYGKENLEVYHSNFNPLEWSLPHRDDNICYMKLICNNKDKERVVGLHVVGPNAGEITQGFAVAIKIGATKEDFDRTIGIHPTCAETFTTLHVTKNSGETAKVTGC</sequence>
<dbReference type="PRINTS" id="PR00411">
    <property type="entry name" value="PNDRDTASEI"/>
</dbReference>
<keyword evidence="9" id="KW-1015">Disulfide bond</keyword>
<dbReference type="GO" id="GO:0045454">
    <property type="term" value="P:cell redox homeostasis"/>
    <property type="evidence" value="ECO:0007669"/>
    <property type="project" value="InterPro"/>
</dbReference>
<evidence type="ECO:0000313" key="18">
    <source>
        <dbReference type="EMBL" id="CAL5134296.1"/>
    </source>
</evidence>
<dbReference type="GO" id="GO:0004362">
    <property type="term" value="F:glutathione-disulfide reductase (NADPH) activity"/>
    <property type="evidence" value="ECO:0007669"/>
    <property type="project" value="TreeGrafter"/>
</dbReference>
<comment type="similarity">
    <text evidence="2 14">Belongs to the class-I pyridine nucleotide-disulfide oxidoreductase family.</text>
</comment>
<evidence type="ECO:0000256" key="13">
    <source>
        <dbReference type="PIRSR" id="PIRSR000350-4"/>
    </source>
</evidence>
<dbReference type="InterPro" id="IPR036188">
    <property type="entry name" value="FAD/NAD-bd_sf"/>
</dbReference>
<dbReference type="AlphaFoldDB" id="A0AAV2TDF2"/>
<evidence type="ECO:0000259" key="17">
    <source>
        <dbReference type="Pfam" id="PF07992"/>
    </source>
</evidence>
<dbReference type="InterPro" id="IPR006338">
    <property type="entry name" value="Thioredoxin/glutathione_Rdtase"/>
</dbReference>
<evidence type="ECO:0000256" key="2">
    <source>
        <dbReference type="ARBA" id="ARBA00007532"/>
    </source>
</evidence>
<keyword evidence="5 12" id="KW-0274">FAD</keyword>
<evidence type="ECO:0000256" key="4">
    <source>
        <dbReference type="ARBA" id="ARBA00022630"/>
    </source>
</evidence>
<dbReference type="GO" id="GO:0005739">
    <property type="term" value="C:mitochondrion"/>
    <property type="evidence" value="ECO:0007669"/>
    <property type="project" value="TreeGrafter"/>
</dbReference>
<dbReference type="PIRSF" id="PIRSF000350">
    <property type="entry name" value="Mercury_reductase_MerA"/>
    <property type="match status" value="1"/>
</dbReference>
<dbReference type="Gene3D" id="3.50.50.60">
    <property type="entry name" value="FAD/NAD(P)-binding domain"/>
    <property type="match status" value="2"/>
</dbReference>
<dbReference type="Gene3D" id="3.40.30.10">
    <property type="entry name" value="Glutaredoxin"/>
    <property type="match status" value="1"/>
</dbReference>